<dbReference type="EMBL" id="QPJU01000002">
    <property type="protein sequence ID" value="RCX10734.1"/>
    <property type="molecule type" value="Genomic_DNA"/>
</dbReference>
<keyword evidence="2" id="KW-1185">Reference proteome</keyword>
<gene>
    <name evidence="1" type="ORF">DFR45_102135</name>
</gene>
<evidence type="ECO:0000313" key="2">
    <source>
        <dbReference type="Proteomes" id="UP000252174"/>
    </source>
</evidence>
<dbReference type="InterPro" id="IPR006522">
    <property type="entry name" value="Phage_virion_morphogenesis"/>
</dbReference>
<dbReference type="RefSeq" id="WP_114482329.1">
    <property type="nucleotide sequence ID" value="NZ_QPJU01000002.1"/>
</dbReference>
<dbReference type="OrthoDB" id="2081253at2"/>
<dbReference type="Pfam" id="PF05069">
    <property type="entry name" value="Phage_tail_S"/>
    <property type="match status" value="1"/>
</dbReference>
<dbReference type="Proteomes" id="UP000252174">
    <property type="component" value="Unassembled WGS sequence"/>
</dbReference>
<dbReference type="NCBIfam" id="TIGR01635">
    <property type="entry name" value="tail_comp_S"/>
    <property type="match status" value="1"/>
</dbReference>
<accession>A0A369ATE1</accession>
<dbReference type="AlphaFoldDB" id="A0A369ATE1"/>
<comment type="caution">
    <text evidence="1">The sequence shown here is derived from an EMBL/GenBank/DDBJ whole genome shotgun (WGS) entry which is preliminary data.</text>
</comment>
<evidence type="ECO:0000313" key="1">
    <source>
        <dbReference type="EMBL" id="RCX10734.1"/>
    </source>
</evidence>
<organism evidence="1 2">
    <name type="scientific">Extensimonas vulgaris</name>
    <dbReference type="NCBI Taxonomy" id="1031594"/>
    <lineage>
        <taxon>Bacteria</taxon>
        <taxon>Pseudomonadati</taxon>
        <taxon>Pseudomonadota</taxon>
        <taxon>Betaproteobacteria</taxon>
        <taxon>Burkholderiales</taxon>
        <taxon>Comamonadaceae</taxon>
        <taxon>Extensimonas</taxon>
    </lineage>
</organism>
<protein>
    <submittedName>
        <fullName evidence="1">Phage virion morphogenesis protein</fullName>
    </submittedName>
</protein>
<reference evidence="1 2" key="1">
    <citation type="submission" date="2018-07" db="EMBL/GenBank/DDBJ databases">
        <title>Genomic Encyclopedia of Type Strains, Phase IV (KMG-IV): sequencing the most valuable type-strain genomes for metagenomic binning, comparative biology and taxonomic classification.</title>
        <authorList>
            <person name="Goeker M."/>
        </authorList>
    </citation>
    <scope>NUCLEOTIDE SEQUENCE [LARGE SCALE GENOMIC DNA]</scope>
    <source>
        <strain evidence="1 2">DSM 100911</strain>
    </source>
</reference>
<sequence>MLTVNIQDAQLQQKLAAAHARLSDLHPLLESIGAMMESNVRKRFSTRKDPNGQSWQPWAEKTIATYPKKGAHKRLLDRYGDMIKSLSHTVTGADSVRIGFGQPYAVYHEFGAKNMPRRGMLMSSPEAGTLSASDETAVLAIVQKFIDESMG</sequence>
<proteinExistence type="predicted"/>
<name>A0A369ATE1_9BURK</name>